<evidence type="ECO:0000313" key="3">
    <source>
        <dbReference type="Proteomes" id="UP000807469"/>
    </source>
</evidence>
<sequence>MITAVHDAIKAHDQILDAGIIHRDISVGNIMILENGRGILIDFDLCKRLEDMKKEARASEPTDLQGTWQFMSAKLQTSEIPLHPVRADDLESFLHVISWIALRYVPSELSAEDRTGYLTSVFDSYRSRPNGMTVGGPHKRTFLTNRTIVREGKFEHGPLLSLLEELTETCAARYEEFLLPLNPGKLSAWKALQIADHKERLERLATSEWIIDLFAEYLKSPLWPKDDKAVENPLLPKIEESAMELTFHTQTQSTIYSERPHKKKNLPYGKVHASRGLTDLYQVRNDQRTLLICSWKQMDIEVPLVFLYQAMIFYYRCSLSDLIDL</sequence>
<dbReference type="OrthoDB" id="5592585at2759"/>
<evidence type="ECO:0000313" key="2">
    <source>
        <dbReference type="EMBL" id="KAF9479142.1"/>
    </source>
</evidence>
<comment type="caution">
    <text evidence="2">The sequence shown here is derived from an EMBL/GenBank/DDBJ whole genome shotgun (WGS) entry which is preliminary data.</text>
</comment>
<gene>
    <name evidence="2" type="ORF">BDN70DRAFT_984982</name>
</gene>
<dbReference type="InterPro" id="IPR011009">
    <property type="entry name" value="Kinase-like_dom_sf"/>
</dbReference>
<dbReference type="InterPro" id="IPR000719">
    <property type="entry name" value="Prot_kinase_dom"/>
</dbReference>
<dbReference type="GO" id="GO:0004672">
    <property type="term" value="F:protein kinase activity"/>
    <property type="evidence" value="ECO:0007669"/>
    <property type="project" value="InterPro"/>
</dbReference>
<keyword evidence="3" id="KW-1185">Reference proteome</keyword>
<dbReference type="Gene3D" id="1.10.510.10">
    <property type="entry name" value="Transferase(Phosphotransferase) domain 1"/>
    <property type="match status" value="1"/>
</dbReference>
<dbReference type="SUPFAM" id="SSF56112">
    <property type="entry name" value="Protein kinase-like (PK-like)"/>
    <property type="match status" value="1"/>
</dbReference>
<dbReference type="PROSITE" id="PS50011">
    <property type="entry name" value="PROTEIN_KINASE_DOM"/>
    <property type="match status" value="1"/>
</dbReference>
<feature type="domain" description="Protein kinase" evidence="1">
    <location>
        <begin position="1"/>
        <end position="210"/>
    </location>
</feature>
<dbReference type="Proteomes" id="UP000807469">
    <property type="component" value="Unassembled WGS sequence"/>
</dbReference>
<name>A0A9P5Z0G1_9AGAR</name>
<accession>A0A9P5Z0G1</accession>
<protein>
    <recommendedName>
        <fullName evidence="1">Protein kinase domain-containing protein</fullName>
    </recommendedName>
</protein>
<dbReference type="PROSITE" id="PS00109">
    <property type="entry name" value="PROTEIN_KINASE_TYR"/>
    <property type="match status" value="1"/>
</dbReference>
<dbReference type="PANTHER" id="PTHR38248:SF2">
    <property type="entry name" value="FUNK1 11"/>
    <property type="match status" value="1"/>
</dbReference>
<dbReference type="Pfam" id="PF17667">
    <property type="entry name" value="Pkinase_fungal"/>
    <property type="match status" value="1"/>
</dbReference>
<proteinExistence type="predicted"/>
<reference evidence="2" key="1">
    <citation type="submission" date="2020-11" db="EMBL/GenBank/DDBJ databases">
        <authorList>
            <consortium name="DOE Joint Genome Institute"/>
            <person name="Ahrendt S."/>
            <person name="Riley R."/>
            <person name="Andreopoulos W."/>
            <person name="Labutti K."/>
            <person name="Pangilinan J."/>
            <person name="Ruiz-Duenas F.J."/>
            <person name="Barrasa J.M."/>
            <person name="Sanchez-Garcia M."/>
            <person name="Camarero S."/>
            <person name="Miyauchi S."/>
            <person name="Serrano A."/>
            <person name="Linde D."/>
            <person name="Babiker R."/>
            <person name="Drula E."/>
            <person name="Ayuso-Fernandez I."/>
            <person name="Pacheco R."/>
            <person name="Padilla G."/>
            <person name="Ferreira P."/>
            <person name="Barriuso J."/>
            <person name="Kellner H."/>
            <person name="Castanera R."/>
            <person name="Alfaro M."/>
            <person name="Ramirez L."/>
            <person name="Pisabarro A.G."/>
            <person name="Kuo A."/>
            <person name="Tritt A."/>
            <person name="Lipzen A."/>
            <person name="He G."/>
            <person name="Yan M."/>
            <person name="Ng V."/>
            <person name="Cullen D."/>
            <person name="Martin F."/>
            <person name="Rosso M.-N."/>
            <person name="Henrissat B."/>
            <person name="Hibbett D."/>
            <person name="Martinez A.T."/>
            <person name="Grigoriev I.V."/>
        </authorList>
    </citation>
    <scope>NUCLEOTIDE SEQUENCE</scope>
    <source>
        <strain evidence="2">CIRM-BRFM 674</strain>
    </source>
</reference>
<organism evidence="2 3">
    <name type="scientific">Pholiota conissans</name>
    <dbReference type="NCBI Taxonomy" id="109636"/>
    <lineage>
        <taxon>Eukaryota</taxon>
        <taxon>Fungi</taxon>
        <taxon>Dikarya</taxon>
        <taxon>Basidiomycota</taxon>
        <taxon>Agaricomycotina</taxon>
        <taxon>Agaricomycetes</taxon>
        <taxon>Agaricomycetidae</taxon>
        <taxon>Agaricales</taxon>
        <taxon>Agaricineae</taxon>
        <taxon>Strophariaceae</taxon>
        <taxon>Pholiota</taxon>
    </lineage>
</organism>
<evidence type="ECO:0000259" key="1">
    <source>
        <dbReference type="PROSITE" id="PS50011"/>
    </source>
</evidence>
<dbReference type="InterPro" id="IPR040976">
    <property type="entry name" value="Pkinase_fungal"/>
</dbReference>
<dbReference type="GO" id="GO:0005524">
    <property type="term" value="F:ATP binding"/>
    <property type="evidence" value="ECO:0007669"/>
    <property type="project" value="InterPro"/>
</dbReference>
<dbReference type="EMBL" id="MU155219">
    <property type="protein sequence ID" value="KAF9479142.1"/>
    <property type="molecule type" value="Genomic_DNA"/>
</dbReference>
<dbReference type="InterPro" id="IPR008266">
    <property type="entry name" value="Tyr_kinase_AS"/>
</dbReference>
<dbReference type="PANTHER" id="PTHR38248">
    <property type="entry name" value="FUNK1 6"/>
    <property type="match status" value="1"/>
</dbReference>
<dbReference type="AlphaFoldDB" id="A0A9P5Z0G1"/>